<evidence type="ECO:0000313" key="3">
    <source>
        <dbReference type="Proteomes" id="UP000645828"/>
    </source>
</evidence>
<feature type="domain" description="Core shell protein Gag P30" evidence="1">
    <location>
        <begin position="9"/>
        <end position="200"/>
    </location>
</feature>
<comment type="caution">
    <text evidence="2">The sequence shown here is derived from an EMBL/GenBank/DDBJ whole genome shotgun (WGS) entry which is preliminary data.</text>
</comment>
<dbReference type="Proteomes" id="UP000645828">
    <property type="component" value="Unassembled WGS sequence"/>
</dbReference>
<name>A0A811YDN7_NYCPR</name>
<dbReference type="InterPro" id="IPR003036">
    <property type="entry name" value="Gag_P30"/>
</dbReference>
<dbReference type="InterPro" id="IPR050462">
    <property type="entry name" value="Retroviral_Gag-Pol_poly"/>
</dbReference>
<dbReference type="SUPFAM" id="SSF47943">
    <property type="entry name" value="Retrovirus capsid protein, N-terminal core domain"/>
    <property type="match status" value="1"/>
</dbReference>
<proteinExistence type="predicted"/>
<dbReference type="PROSITE" id="PS50007">
    <property type="entry name" value="PIPLC_X_DOMAIN"/>
    <property type="match status" value="1"/>
</dbReference>
<keyword evidence="3" id="KW-1185">Reference proteome</keyword>
<sequence>MLYWPFSTSYLYNWKTQNAKFSDNPRDLIGLLDTVLFTHQLTWDDCQQLLQVLLTVEEREQIQVEARKSVLGEDRQPTQNPDLINAAFPLSRPTWDYNSAEGKERLQVYRQTLMAGLKASTRKPTNLAKVYDVRQGKDESPAAFLEKVIEAFRQYTPMNPEAPETKAAIIMAFVNQAAPDIKKKLQRVERLGEKSLQDLVIVTRGVALVLGADWKLHCAYRPQSSGQVEDEQNIKGDLN</sequence>
<dbReference type="Gene3D" id="1.10.375.10">
    <property type="entry name" value="Human Immunodeficiency Virus Type 1 Capsid Protein"/>
    <property type="match status" value="1"/>
</dbReference>
<reference evidence="2" key="1">
    <citation type="submission" date="2020-12" db="EMBL/GenBank/DDBJ databases">
        <authorList>
            <consortium name="Molecular Ecology Group"/>
        </authorList>
    </citation>
    <scope>NUCLEOTIDE SEQUENCE</scope>
    <source>
        <strain evidence="2">TBG_1078</strain>
    </source>
</reference>
<dbReference type="AlphaFoldDB" id="A0A811YDN7"/>
<organism evidence="2 3">
    <name type="scientific">Nyctereutes procyonoides</name>
    <name type="common">Raccoon dog</name>
    <name type="synonym">Canis procyonoides</name>
    <dbReference type="NCBI Taxonomy" id="34880"/>
    <lineage>
        <taxon>Eukaryota</taxon>
        <taxon>Metazoa</taxon>
        <taxon>Chordata</taxon>
        <taxon>Craniata</taxon>
        <taxon>Vertebrata</taxon>
        <taxon>Euteleostomi</taxon>
        <taxon>Mammalia</taxon>
        <taxon>Eutheria</taxon>
        <taxon>Laurasiatheria</taxon>
        <taxon>Carnivora</taxon>
        <taxon>Caniformia</taxon>
        <taxon>Canidae</taxon>
        <taxon>Nyctereutes</taxon>
    </lineage>
</organism>
<gene>
    <name evidence="2" type="ORF">NYPRO_LOCUS8061</name>
</gene>
<evidence type="ECO:0000313" key="2">
    <source>
        <dbReference type="EMBL" id="CAD7675266.1"/>
    </source>
</evidence>
<accession>A0A811YDN7</accession>
<protein>
    <submittedName>
        <fullName evidence="2">(raccoon dog) hypothetical protein</fullName>
    </submittedName>
</protein>
<evidence type="ECO:0000259" key="1">
    <source>
        <dbReference type="Pfam" id="PF02093"/>
    </source>
</evidence>
<dbReference type="Pfam" id="PF02093">
    <property type="entry name" value="Gag_p30"/>
    <property type="match status" value="1"/>
</dbReference>
<dbReference type="EMBL" id="CAJHUB010000675">
    <property type="protein sequence ID" value="CAD7675266.1"/>
    <property type="molecule type" value="Genomic_DNA"/>
</dbReference>
<dbReference type="PANTHER" id="PTHR33166">
    <property type="entry name" value="GAG_P30 DOMAIN-CONTAINING PROTEIN"/>
    <property type="match status" value="1"/>
</dbReference>
<dbReference type="InterPro" id="IPR008919">
    <property type="entry name" value="Retrov_capsid_N"/>
</dbReference>
<dbReference type="GO" id="GO:0019068">
    <property type="term" value="P:virion assembly"/>
    <property type="evidence" value="ECO:0007669"/>
    <property type="project" value="InterPro"/>
</dbReference>